<proteinExistence type="predicted"/>
<protein>
    <submittedName>
        <fullName evidence="2">Twin-arginine translocation pathway signal sequence domain protein</fullName>
    </submittedName>
</protein>
<gene>
    <name evidence="2" type="ORF">M23134_08306</name>
</gene>
<dbReference type="PANTHER" id="PTHR43737">
    <property type="entry name" value="BLL7424 PROTEIN"/>
    <property type="match status" value="1"/>
</dbReference>
<dbReference type="InterPro" id="IPR010869">
    <property type="entry name" value="DUF1501"/>
</dbReference>
<dbReference type="Pfam" id="PF07394">
    <property type="entry name" value="DUF1501"/>
    <property type="match status" value="1"/>
</dbReference>
<dbReference type="PANTHER" id="PTHR43737:SF1">
    <property type="entry name" value="DUF1501 DOMAIN-CONTAINING PROTEIN"/>
    <property type="match status" value="1"/>
</dbReference>
<organism evidence="2 3">
    <name type="scientific">Microscilla marina ATCC 23134</name>
    <dbReference type="NCBI Taxonomy" id="313606"/>
    <lineage>
        <taxon>Bacteria</taxon>
        <taxon>Pseudomonadati</taxon>
        <taxon>Bacteroidota</taxon>
        <taxon>Cytophagia</taxon>
        <taxon>Cytophagales</taxon>
        <taxon>Microscillaceae</taxon>
        <taxon>Microscilla</taxon>
    </lineage>
</organism>
<dbReference type="Pfam" id="PF18962">
    <property type="entry name" value="Por_Secre_tail"/>
    <property type="match status" value="1"/>
</dbReference>
<sequence length="537" mass="59549">MAGASAFIGSMPAHGLGLSNYLTTLAAQGTKEDRILVVVFLSGGNDGLNTIVPMDQYAQYYNYRSNLALPEKKLWGLTSRTGLHPVMRDTKEMYDEGRVTIIQNVGYPDMSLSHFKGRDLWLTAGDPSNPTGSGWMGRYLNDAFPDYPLAYPTDQMPDPLAIEIGAQSSIGFSRNEGITTSIAFRTPDSFFDLVNKGTRSTLASNLDINTNYGKSLTYLKQMNEKAHQYAARVKEVYDKGNNTIDYRLQFPGNAPIGVNKNNGLARQLQIIARLIAGGSKTRVFMVQLGGFDTHSQQVEIGATDTGRHAVLLSHLSTAMRDFFTDLRNLKQDDRVLGMTVSEFGRRVRSNGSYGSDHGTAAPMFIFGNGAEGGVIGDNANLNNLNRGGNLSVQYDYRQVYTSVLKDWFSVNDAQLEDHLLKKYDPITGTNGQEQPIINQAFKGSATENLPKFYLYQNTPNPVINFTTIRFYLVDDIAMRLSVIDRKGSLIQILVDNKNHPKGNFRVQFDASRLVPGVYFYRIEAGGKVETKKMLVVK</sequence>
<evidence type="ECO:0000259" key="1">
    <source>
        <dbReference type="Pfam" id="PF18962"/>
    </source>
</evidence>
<reference evidence="2" key="1">
    <citation type="submission" date="2007-01" db="EMBL/GenBank/DDBJ databases">
        <authorList>
            <person name="Haygood M."/>
            <person name="Podell S."/>
            <person name="Anderson C."/>
            <person name="Hopkinson B."/>
            <person name="Roe K."/>
            <person name="Barbeau K."/>
            <person name="Gaasterland T."/>
            <person name="Ferriera S."/>
            <person name="Johnson J."/>
            <person name="Kravitz S."/>
            <person name="Beeson K."/>
            <person name="Sutton G."/>
            <person name="Rogers Y.-H."/>
            <person name="Friedman R."/>
            <person name="Frazier M."/>
            <person name="Venter J.C."/>
        </authorList>
    </citation>
    <scope>NUCLEOTIDE SEQUENCE [LARGE SCALE GENOMIC DNA]</scope>
    <source>
        <strain evidence="2">ATCC 23134</strain>
    </source>
</reference>
<dbReference type="eggNOG" id="COG4102">
    <property type="taxonomic scope" value="Bacteria"/>
</dbReference>
<evidence type="ECO:0000313" key="3">
    <source>
        <dbReference type="Proteomes" id="UP000004095"/>
    </source>
</evidence>
<dbReference type="InterPro" id="IPR026444">
    <property type="entry name" value="Secre_tail"/>
</dbReference>
<evidence type="ECO:0000313" key="2">
    <source>
        <dbReference type="EMBL" id="EAY27354.1"/>
    </source>
</evidence>
<dbReference type="Proteomes" id="UP000004095">
    <property type="component" value="Unassembled WGS sequence"/>
</dbReference>
<keyword evidence="3" id="KW-1185">Reference proteome</keyword>
<accession>A1ZQI2</accession>
<dbReference type="EMBL" id="AAWS01000024">
    <property type="protein sequence ID" value="EAY27354.1"/>
    <property type="molecule type" value="Genomic_DNA"/>
</dbReference>
<dbReference type="NCBIfam" id="TIGR04183">
    <property type="entry name" value="Por_Secre_tail"/>
    <property type="match status" value="1"/>
</dbReference>
<feature type="domain" description="Secretion system C-terminal sorting" evidence="1">
    <location>
        <begin position="459"/>
        <end position="535"/>
    </location>
</feature>
<comment type="caution">
    <text evidence="2">The sequence shown here is derived from an EMBL/GenBank/DDBJ whole genome shotgun (WGS) entry which is preliminary data.</text>
</comment>
<name>A1ZQI2_MICM2</name>
<dbReference type="AlphaFoldDB" id="A1ZQI2"/>